<protein>
    <recommendedName>
        <fullName evidence="4">Transglutaminase-like superfamily protein</fullName>
    </recommendedName>
</protein>
<keyword evidence="1" id="KW-0732">Signal</keyword>
<dbReference type="eggNOG" id="COG5279">
    <property type="taxonomic scope" value="Bacteria"/>
</dbReference>
<reference evidence="2 3" key="1">
    <citation type="journal article" date="2011" name="J. Bacteriol.">
        <title>Complete genome of the cellulolytic ruminal bacterium Ruminococcus albus 7.</title>
        <authorList>
            <person name="Suen G."/>
            <person name="Stevenson D.M."/>
            <person name="Bruce D.C."/>
            <person name="Chertkov O."/>
            <person name="Copeland A."/>
            <person name="Cheng J.F."/>
            <person name="Detter C."/>
            <person name="Detter J.C."/>
            <person name="Goodwin L.A."/>
            <person name="Han C.S."/>
            <person name="Hauser L.J."/>
            <person name="Ivanova N.N."/>
            <person name="Kyrpides N.C."/>
            <person name="Land M.L."/>
            <person name="Lapidus A."/>
            <person name="Lucas S."/>
            <person name="Ovchinnikova G."/>
            <person name="Pitluck S."/>
            <person name="Tapia R."/>
            <person name="Woyke T."/>
            <person name="Boyum J."/>
            <person name="Mead D."/>
            <person name="Weimer P.J."/>
        </authorList>
    </citation>
    <scope>NUCLEOTIDE SEQUENCE [LARGE SCALE GENOMIC DNA]</scope>
    <source>
        <strain evidence="3">ATCC 27210 / DSM 20455 / JCM 14654 / NCDO 2250 / 7</strain>
    </source>
</reference>
<dbReference type="Proteomes" id="UP000006919">
    <property type="component" value="Chromosome"/>
</dbReference>
<organism evidence="2 3">
    <name type="scientific">Ruminococcus albus (strain ATCC 27210 / DSM 20455 / JCM 14654 / NCDO 2250 / 7)</name>
    <dbReference type="NCBI Taxonomy" id="697329"/>
    <lineage>
        <taxon>Bacteria</taxon>
        <taxon>Bacillati</taxon>
        <taxon>Bacillota</taxon>
        <taxon>Clostridia</taxon>
        <taxon>Eubacteriales</taxon>
        <taxon>Oscillospiraceae</taxon>
        <taxon>Ruminococcus</taxon>
    </lineage>
</organism>
<dbReference type="KEGG" id="ral:Rumal_1534"/>
<feature type="chain" id="PRO_5003209995" description="Transglutaminase-like superfamily protein" evidence="1">
    <location>
        <begin position="28"/>
        <end position="848"/>
    </location>
</feature>
<gene>
    <name evidence="2" type="ordered locus">Rumal_1534</name>
</gene>
<dbReference type="InterPro" id="IPR038765">
    <property type="entry name" value="Papain-like_cys_pep_sf"/>
</dbReference>
<sequence precursor="true">MNKNNIKRITAVIAALCMAFTSIPTWAATQTDPTMIDYDQRVQANWEDYIKTVGKAALAYQTSPIDISGLRLSTSKIGDFQQAVLANYPELFYWKKLQYYTNGSYVTSIIPIYSYDKDTSMSMLDEFYNEADKYLALVNDDMSNFEKALVLHDALVSDVAYEYPDVANKQTYSFMIEKIGYCDLYSKVYAYLLSQCGIRSEIIFSDSMNHQWLKAELIPGRYFNIDITWNDPTPNINGQVFHTFYALSDTALKNDGKHSDYDTIYPDDTYFDNSGITDLNTAIVGLNGGLYAIDENKKLVRLDIQLGENSGTLKKTTVAELKNMRWSAGGYSYWIGIFTALFKHGDKLYYNTPDSICWIDPATSETGVLVTPEKPSGKSIYGCYIKDGIAYAVYKSSPNDSSGTIYTAVYDFGDEPYTSPSHEHSYGDPSWTWSDDMTSATATFRCKDCTENHTVEASIESYSDSFGNTHYTASVEFGRKVYKTSKTVYLCSLTLPESMEVVSSDKPAVNGKYYEGTKVTIRVRDEYEVTKISFINISNYEWTDDNDLVVTISMGDAVIDTDYKIVTTVINGFSVSLGSQLGLNVYFQPEYDIIDDGYIIINGSSGVEKIPLSKLSHDEKYRYRVTYLLPPKDINEKVNISFCYGNGNTTEFSLLNYTPYVRSFDYSPVEYLDKLSENSNEKLAALADALKVYGNNAKAFFDGTTSAETVTGLTSYDVRDFASSVSNGNKTTYYGQSLLLRSETALRLYYKGDVSSCTVKENGNRNVEFVTGTAQGMNYVEIPNITANKLETKYTVTQADGGKVTVSPMTYVYETLLRYEKDSTYSQLCSTVRALYNYEKAVQQYIRS</sequence>
<dbReference type="SUPFAM" id="SSF54001">
    <property type="entry name" value="Cysteine proteinases"/>
    <property type="match status" value="1"/>
</dbReference>
<dbReference type="HOGENOM" id="CLU_336127_0_0_9"/>
<evidence type="ECO:0000313" key="2">
    <source>
        <dbReference type="EMBL" id="ADU22035.1"/>
    </source>
</evidence>
<dbReference type="STRING" id="697329.Rumal_1534"/>
<evidence type="ECO:0000313" key="3">
    <source>
        <dbReference type="Proteomes" id="UP000006919"/>
    </source>
</evidence>
<name>E6UH43_RUMA7</name>
<dbReference type="OrthoDB" id="1814084at2"/>
<dbReference type="EMBL" id="CP002403">
    <property type="protein sequence ID" value="ADU22035.1"/>
    <property type="molecule type" value="Genomic_DNA"/>
</dbReference>
<evidence type="ECO:0000256" key="1">
    <source>
        <dbReference type="SAM" id="SignalP"/>
    </source>
</evidence>
<dbReference type="AlphaFoldDB" id="E6UH43"/>
<dbReference type="RefSeq" id="WP_013498200.1">
    <property type="nucleotide sequence ID" value="NC_014833.1"/>
</dbReference>
<proteinExistence type="predicted"/>
<accession>E6UH43</accession>
<evidence type="ECO:0008006" key="4">
    <source>
        <dbReference type="Google" id="ProtNLM"/>
    </source>
</evidence>
<feature type="signal peptide" evidence="1">
    <location>
        <begin position="1"/>
        <end position="27"/>
    </location>
</feature>